<reference evidence="2 3" key="1">
    <citation type="journal article" date="2019" name="Syst. Appl. Microbiol.">
        <title>Microvirga tunisiensis sp. nov., a root nodule symbiotic bacterium isolated from Lupinus micranthus and L. luteus grown in Northern Tunisia.</title>
        <authorList>
            <person name="Msaddak A."/>
            <person name="Rejili M."/>
            <person name="Duran D."/>
            <person name="Mars M."/>
            <person name="Palacios J.M."/>
            <person name="Ruiz-Argueso T."/>
            <person name="Rey L."/>
            <person name="Imperial J."/>
        </authorList>
    </citation>
    <scope>NUCLEOTIDE SEQUENCE [LARGE SCALE GENOMIC DNA]</scope>
    <source>
        <strain evidence="2 3">Lmie10</strain>
    </source>
</reference>
<comment type="caution">
    <text evidence="2">The sequence shown here is derived from an EMBL/GenBank/DDBJ whole genome shotgun (WGS) entry which is preliminary data.</text>
</comment>
<dbReference type="InterPro" id="IPR036291">
    <property type="entry name" value="NAD(P)-bd_dom_sf"/>
</dbReference>
<feature type="domain" description="NAD-dependent epimerase/dehydratase" evidence="1">
    <location>
        <begin position="6"/>
        <end position="158"/>
    </location>
</feature>
<dbReference type="OrthoDB" id="9814124at2"/>
<name>A0A5N7MG71_9HYPH</name>
<evidence type="ECO:0000313" key="2">
    <source>
        <dbReference type="EMBL" id="MPR25154.1"/>
    </source>
</evidence>
<organism evidence="2 3">
    <name type="scientific">Microvirga tunisiensis</name>
    <dbReference type="NCBI Taxonomy" id="2108360"/>
    <lineage>
        <taxon>Bacteria</taxon>
        <taxon>Pseudomonadati</taxon>
        <taxon>Pseudomonadota</taxon>
        <taxon>Alphaproteobacteria</taxon>
        <taxon>Hyphomicrobiales</taxon>
        <taxon>Methylobacteriaceae</taxon>
        <taxon>Microvirga</taxon>
    </lineage>
</organism>
<sequence>MAKQRVLLTGATGYIAGQLLPDFRERYDLRLIDTRRENGTGQPIDGVKVLDLLTASSADLSAIFTGMDVVVHSAYQPPAGSDPQSQYDGERRNIDMMQRVYQMALDHGVRRVVAASTNQAAKWYEQPYFAGLRDRVGPEDYPRPDNFYGWAKAAYESLGFLYACGSLGRKLEVIQLRVVVPREIDASQFADLPRYRYVRELAGYISGRDLQQLFCKSIETSRIDDEYGVPFHIFYGVSNNARKFWSITNARRVIDYQPQDDSEMRFAADIARLMSH</sequence>
<dbReference type="Pfam" id="PF01370">
    <property type="entry name" value="Epimerase"/>
    <property type="match status" value="1"/>
</dbReference>
<evidence type="ECO:0000313" key="3">
    <source>
        <dbReference type="Proteomes" id="UP000403266"/>
    </source>
</evidence>
<keyword evidence="3" id="KW-1185">Reference proteome</keyword>
<accession>A0A5N7MG71</accession>
<dbReference type="SUPFAM" id="SSF51735">
    <property type="entry name" value="NAD(P)-binding Rossmann-fold domains"/>
    <property type="match status" value="1"/>
</dbReference>
<proteinExistence type="predicted"/>
<dbReference type="RefSeq" id="WP_152710597.1">
    <property type="nucleotide sequence ID" value="NZ_VOSJ01000017.1"/>
</dbReference>
<dbReference type="Gene3D" id="3.40.50.720">
    <property type="entry name" value="NAD(P)-binding Rossmann-like Domain"/>
    <property type="match status" value="1"/>
</dbReference>
<dbReference type="Proteomes" id="UP000403266">
    <property type="component" value="Unassembled WGS sequence"/>
</dbReference>
<dbReference type="InterPro" id="IPR001509">
    <property type="entry name" value="Epimerase_deHydtase"/>
</dbReference>
<dbReference type="AlphaFoldDB" id="A0A5N7MG71"/>
<dbReference type="EMBL" id="VOSK01000018">
    <property type="protein sequence ID" value="MPR25154.1"/>
    <property type="molecule type" value="Genomic_DNA"/>
</dbReference>
<evidence type="ECO:0000259" key="1">
    <source>
        <dbReference type="Pfam" id="PF01370"/>
    </source>
</evidence>
<gene>
    <name evidence="2" type="ORF">FS320_07870</name>
</gene>
<protein>
    <submittedName>
        <fullName evidence="2">NAD(P)-dependent oxidoreductase</fullName>
    </submittedName>
</protein>